<feature type="transmembrane region" description="Helical" evidence="4">
    <location>
        <begin position="62"/>
        <end position="83"/>
    </location>
</feature>
<evidence type="ECO:0000256" key="3">
    <source>
        <dbReference type="ARBA" id="ARBA00022475"/>
    </source>
</evidence>
<sequence length="93" mass="10354">MWLLIVYLAMVYGPMAAFMVELFPARIRYTSLSLPFHLGSGWFGGMLPFVVSAMAVESGNVYFGLWYPIVIAGVSLVVGVLFVPETFRRDVSQ</sequence>
<organism evidence="5 6">
    <name type="scientific">Caballeronia udeis</name>
    <dbReference type="NCBI Taxonomy" id="1232866"/>
    <lineage>
        <taxon>Bacteria</taxon>
        <taxon>Pseudomonadati</taxon>
        <taxon>Pseudomonadota</taxon>
        <taxon>Betaproteobacteria</taxon>
        <taxon>Burkholderiales</taxon>
        <taxon>Burkholderiaceae</taxon>
        <taxon>Caballeronia</taxon>
    </lineage>
</organism>
<dbReference type="EMBL" id="FCOK02000029">
    <property type="protein sequence ID" value="SAL42725.1"/>
    <property type="molecule type" value="Genomic_DNA"/>
</dbReference>
<dbReference type="AlphaFoldDB" id="A0A158HEG6"/>
<keyword evidence="2" id="KW-0813">Transport</keyword>
<dbReference type="Proteomes" id="UP000054683">
    <property type="component" value="Unassembled WGS sequence"/>
</dbReference>
<dbReference type="InterPro" id="IPR036259">
    <property type="entry name" value="MFS_trans_sf"/>
</dbReference>
<dbReference type="GO" id="GO:0005886">
    <property type="term" value="C:plasma membrane"/>
    <property type="evidence" value="ECO:0007669"/>
    <property type="project" value="UniProtKB-SubCell"/>
</dbReference>
<keyword evidence="3" id="KW-1003">Cell membrane</keyword>
<feature type="transmembrane region" description="Helical" evidence="4">
    <location>
        <begin position="6"/>
        <end position="24"/>
    </location>
</feature>
<name>A0A158HEG6_9BURK</name>
<protein>
    <submittedName>
        <fullName evidence="5">Transmembrane transport protein</fullName>
    </submittedName>
</protein>
<feature type="transmembrane region" description="Helical" evidence="4">
    <location>
        <begin position="36"/>
        <end position="56"/>
    </location>
</feature>
<keyword evidence="4 5" id="KW-0812">Transmembrane</keyword>
<keyword evidence="4" id="KW-1133">Transmembrane helix</keyword>
<evidence type="ECO:0000313" key="6">
    <source>
        <dbReference type="Proteomes" id="UP000054683"/>
    </source>
</evidence>
<proteinExistence type="predicted"/>
<evidence type="ECO:0000256" key="1">
    <source>
        <dbReference type="ARBA" id="ARBA00004651"/>
    </source>
</evidence>
<dbReference type="Gene3D" id="1.20.1250.20">
    <property type="entry name" value="MFS general substrate transporter like domains"/>
    <property type="match status" value="1"/>
</dbReference>
<comment type="subcellular location">
    <subcellularLocation>
        <location evidence="1">Cell membrane</location>
        <topology evidence="1">Multi-pass membrane protein</topology>
    </subcellularLocation>
</comment>
<dbReference type="PANTHER" id="PTHR43045">
    <property type="entry name" value="SHIKIMATE TRANSPORTER"/>
    <property type="match status" value="1"/>
</dbReference>
<evidence type="ECO:0000313" key="5">
    <source>
        <dbReference type="EMBL" id="SAL42725.1"/>
    </source>
</evidence>
<accession>A0A158HEG6</accession>
<evidence type="ECO:0000256" key="4">
    <source>
        <dbReference type="SAM" id="Phobius"/>
    </source>
</evidence>
<gene>
    <name evidence="5" type="ORF">AWB69_04320</name>
</gene>
<dbReference type="PANTHER" id="PTHR43045:SF7">
    <property type="entry name" value="MAJOR FACILITATOR SUPERFAMILY TRANSPORTER"/>
    <property type="match status" value="1"/>
</dbReference>
<dbReference type="SUPFAM" id="SSF103473">
    <property type="entry name" value="MFS general substrate transporter"/>
    <property type="match status" value="1"/>
</dbReference>
<reference evidence="5 6" key="1">
    <citation type="submission" date="2016-01" db="EMBL/GenBank/DDBJ databases">
        <authorList>
            <person name="Oliw E.H."/>
        </authorList>
    </citation>
    <scope>NUCLEOTIDE SEQUENCE [LARGE SCALE GENOMIC DNA]</scope>
    <source>
        <strain evidence="5">LMG 27134</strain>
    </source>
</reference>
<evidence type="ECO:0000256" key="2">
    <source>
        <dbReference type="ARBA" id="ARBA00022448"/>
    </source>
</evidence>
<keyword evidence="4" id="KW-0472">Membrane</keyword>